<dbReference type="Proteomes" id="UP000001072">
    <property type="component" value="Unassembled WGS sequence"/>
</dbReference>
<organism evidence="4">
    <name type="scientific">Melampsora larici-populina (strain 98AG31 / pathotype 3-4-7)</name>
    <name type="common">Poplar leaf rust fungus</name>
    <dbReference type="NCBI Taxonomy" id="747676"/>
    <lineage>
        <taxon>Eukaryota</taxon>
        <taxon>Fungi</taxon>
        <taxon>Dikarya</taxon>
        <taxon>Basidiomycota</taxon>
        <taxon>Pucciniomycotina</taxon>
        <taxon>Pucciniomycetes</taxon>
        <taxon>Pucciniales</taxon>
        <taxon>Melampsoraceae</taxon>
        <taxon>Melampsora</taxon>
    </lineage>
</organism>
<dbReference type="RefSeq" id="XP_007408653.1">
    <property type="nucleotide sequence ID" value="XM_007408591.1"/>
</dbReference>
<feature type="region of interest" description="Disordered" evidence="1">
    <location>
        <begin position="1"/>
        <end position="118"/>
    </location>
</feature>
<dbReference type="GeneID" id="18929241"/>
<evidence type="ECO:0000256" key="1">
    <source>
        <dbReference type="SAM" id="MobiDB-lite"/>
    </source>
</evidence>
<sequence length="160" mass="16816">MSSQPDVTISYNSDVSSIDSVVPVPSDVDSIPSHGLTPSPNSSSEIPSHGLTPSDSPMSSLNVSSSSSSPSPVEDNTEDSAPITSAGDKSDDDYHPIDTLGDVSPDTSSMLPLPPDQARWYYEPHSSVAPRDISSSISPNNIITTRRRANLASSARSFGR</sequence>
<evidence type="ECO:0000313" key="3">
    <source>
        <dbReference type="EMBL" id="EGG12529.1"/>
    </source>
</evidence>
<dbReference type="AlphaFoldDB" id="F4R652"/>
<feature type="compositionally biased region" description="Polar residues" evidence="1">
    <location>
        <begin position="1"/>
        <end position="12"/>
    </location>
</feature>
<evidence type="ECO:0000313" key="2">
    <source>
        <dbReference type="EMBL" id="EGG07888.1"/>
    </source>
</evidence>
<dbReference type="GeneID" id="18929857"/>
<dbReference type="RefSeq" id="XP_007404904.1">
    <property type="nucleotide sequence ID" value="XM_007404842.1"/>
</dbReference>
<feature type="compositionally biased region" description="Low complexity" evidence="1">
    <location>
        <begin position="53"/>
        <end position="72"/>
    </location>
</feature>
<reference evidence="4" key="1">
    <citation type="journal article" date="2011" name="Proc. Natl. Acad. Sci. U.S.A.">
        <title>Obligate biotrophy features unraveled by the genomic analysis of rust fungi.</title>
        <authorList>
            <person name="Duplessis S."/>
            <person name="Cuomo C.A."/>
            <person name="Lin Y.-C."/>
            <person name="Aerts A."/>
            <person name="Tisserant E."/>
            <person name="Veneault-Fourrey C."/>
            <person name="Joly D.L."/>
            <person name="Hacquard S."/>
            <person name="Amselem J."/>
            <person name="Cantarel B.L."/>
            <person name="Chiu R."/>
            <person name="Coutinho P.M."/>
            <person name="Feau N."/>
            <person name="Field M."/>
            <person name="Frey P."/>
            <person name="Gelhaye E."/>
            <person name="Goldberg J."/>
            <person name="Grabherr M.G."/>
            <person name="Kodira C.D."/>
            <person name="Kohler A."/>
            <person name="Kuees U."/>
            <person name="Lindquist E.A."/>
            <person name="Lucas S.M."/>
            <person name="Mago R."/>
            <person name="Mauceli E."/>
            <person name="Morin E."/>
            <person name="Murat C."/>
            <person name="Pangilinan J.L."/>
            <person name="Park R."/>
            <person name="Pearson M."/>
            <person name="Quesneville H."/>
            <person name="Rouhier N."/>
            <person name="Sakthikumar S."/>
            <person name="Salamov A.A."/>
            <person name="Schmutz J."/>
            <person name="Selles B."/>
            <person name="Shapiro H."/>
            <person name="Tanguay P."/>
            <person name="Tuskan G.A."/>
            <person name="Henrissat B."/>
            <person name="Van de Peer Y."/>
            <person name="Rouze P."/>
            <person name="Ellis J.G."/>
            <person name="Dodds P.N."/>
            <person name="Schein J.E."/>
            <person name="Zhong S."/>
            <person name="Hamelin R.C."/>
            <person name="Grigoriev I.V."/>
            <person name="Szabo L.J."/>
            <person name="Martin F."/>
        </authorList>
    </citation>
    <scope>NUCLEOTIDE SEQUENCE [LARGE SCALE GENOMIC DNA]</scope>
    <source>
        <strain evidence="4">98AG31 / pathotype 3-4-7</strain>
    </source>
</reference>
<dbReference type="HOGENOM" id="CLU_1652528_0_0_1"/>
<reference evidence="3" key="2">
    <citation type="submission" date="2011-04" db="EMBL/GenBank/DDBJ databases">
        <title>Obligate Biotrophy Features Unraveled by the Genomic Analysis of the Rust Fungi, Melampsora larici-populina and Puccinia graminis f. sp. tritici.</title>
        <authorList>
            <consortium name="US DOE Joint Genome Institute (JGI-PGF)"/>
            <person name="Duplessis S."/>
            <person name="Cuomo C."/>
            <person name="Lin Y.-C."/>
            <person name="Aerts A."/>
            <person name="Tisserant E."/>
            <person name="Veneault-Fourrey C."/>
            <person name="Joly D."/>
            <person name="Hacquard S."/>
            <person name="Amselem J."/>
            <person name="Cantarel B."/>
            <person name="Readman C."/>
            <person name="Coutinho P."/>
            <person name="Feau N."/>
            <person name="Field M."/>
            <person name="Frey P."/>
            <person name="Gelhaye E."/>
            <person name="Goldberg J."/>
            <person name="Grabherr M."/>
            <person name="Kodira C."/>
            <person name="Kohler A."/>
            <person name="Kues U."/>
            <person name="Lindquist E."/>
            <person name="Lucas S."/>
            <person name="Mago R."/>
            <person name="Mauceli E."/>
            <person name="Morin E."/>
            <person name="Murat C."/>
            <person name="Pangilinan J."/>
            <person name="Park R."/>
            <person name="Pearson M."/>
            <person name="Quesneville H."/>
            <person name="Rouhier N."/>
            <person name="Sakthikumar S."/>
            <person name="Salamov A."/>
            <person name="Schmutz J."/>
            <person name="Selles B."/>
            <person name="Shapiro H."/>
            <person name="Tangay P."/>
            <person name="Tuskan G."/>
            <person name="Henrissat B."/>
            <person name="Van de Peer Y."/>
            <person name="Rouze P."/>
            <person name="Schein J."/>
            <person name="Ellis J."/>
            <person name="Dodds P."/>
            <person name="Zhong S."/>
            <person name="Hamelin R."/>
            <person name="Grigoriev I."/>
            <person name="Szabo L."/>
            <person name="Martin F."/>
        </authorList>
    </citation>
    <scope>NUCLEOTIDE SEQUENCE</scope>
    <source>
        <strain evidence="3">98AG31</strain>
    </source>
</reference>
<proteinExistence type="predicted"/>
<dbReference type="KEGG" id="mlr:MELLADRAFT_58845"/>
<dbReference type="VEuPathDB" id="FungiDB:MELLADRAFT_58845"/>
<dbReference type="KEGG" id="mlr:MELLADRAFT_62169"/>
<dbReference type="EMBL" id="GL883091">
    <property type="protein sequence ID" value="EGG12529.1"/>
    <property type="molecule type" value="Genomic_DNA"/>
</dbReference>
<dbReference type="VEuPathDB" id="FungiDB:MELLADRAFT_62169"/>
<dbReference type="EMBL" id="GL883102">
    <property type="protein sequence ID" value="EGG07888.1"/>
    <property type="molecule type" value="Genomic_DNA"/>
</dbReference>
<feature type="compositionally biased region" description="Low complexity" evidence="1">
    <location>
        <begin position="13"/>
        <end position="33"/>
    </location>
</feature>
<feature type="compositionally biased region" description="Polar residues" evidence="1">
    <location>
        <begin position="36"/>
        <end position="46"/>
    </location>
</feature>
<protein>
    <submittedName>
        <fullName evidence="3">Uncharacterized protein</fullName>
    </submittedName>
</protein>
<keyword evidence="4" id="KW-1185">Reference proteome</keyword>
<name>F4R652_MELLP</name>
<gene>
    <name evidence="3" type="ORF">MELLADRAFT_58845</name>
    <name evidence="2" type="ORF">MELLADRAFT_62169</name>
</gene>
<evidence type="ECO:0000313" key="4">
    <source>
        <dbReference type="Proteomes" id="UP000001072"/>
    </source>
</evidence>
<accession>F4R652</accession>